<reference evidence="2" key="1">
    <citation type="journal article" date="2015" name="Nature">
        <title>Complex archaea that bridge the gap between prokaryotes and eukaryotes.</title>
        <authorList>
            <person name="Spang A."/>
            <person name="Saw J.H."/>
            <person name="Jorgensen S.L."/>
            <person name="Zaremba-Niedzwiedzka K."/>
            <person name="Martijn J."/>
            <person name="Lind A.E."/>
            <person name="van Eijk R."/>
            <person name="Schleper C."/>
            <person name="Guy L."/>
            <person name="Ettema T.J."/>
        </authorList>
    </citation>
    <scope>NUCLEOTIDE SEQUENCE</scope>
</reference>
<dbReference type="EMBL" id="LAZR01005646">
    <property type="protein sequence ID" value="KKM98246.1"/>
    <property type="molecule type" value="Genomic_DNA"/>
</dbReference>
<dbReference type="AlphaFoldDB" id="A0A0F9MFZ5"/>
<name>A0A0F9MFZ5_9ZZZZ</name>
<evidence type="ECO:0000256" key="1">
    <source>
        <dbReference type="SAM" id="Phobius"/>
    </source>
</evidence>
<comment type="caution">
    <text evidence="2">The sequence shown here is derived from an EMBL/GenBank/DDBJ whole genome shotgun (WGS) entry which is preliminary data.</text>
</comment>
<keyword evidence="1" id="KW-1133">Transmembrane helix</keyword>
<keyword evidence="1" id="KW-0472">Membrane</keyword>
<proteinExistence type="predicted"/>
<feature type="transmembrane region" description="Helical" evidence="1">
    <location>
        <begin position="7"/>
        <end position="23"/>
    </location>
</feature>
<keyword evidence="1" id="KW-0812">Transmembrane</keyword>
<organism evidence="2">
    <name type="scientific">marine sediment metagenome</name>
    <dbReference type="NCBI Taxonomy" id="412755"/>
    <lineage>
        <taxon>unclassified sequences</taxon>
        <taxon>metagenomes</taxon>
        <taxon>ecological metagenomes</taxon>
    </lineage>
</organism>
<accession>A0A0F9MFZ5</accession>
<feature type="transmembrane region" description="Helical" evidence="1">
    <location>
        <begin position="29"/>
        <end position="49"/>
    </location>
</feature>
<evidence type="ECO:0000313" key="2">
    <source>
        <dbReference type="EMBL" id="KKM98246.1"/>
    </source>
</evidence>
<gene>
    <name evidence="2" type="ORF">LCGC14_1159970</name>
</gene>
<sequence length="55" mass="6504">MRQSIKIIYWSLIVIAWFIVAIHSLPYDILIASTMLVFVIFFVLVFVWVSERLTT</sequence>
<protein>
    <submittedName>
        <fullName evidence="2">Uncharacterized protein</fullName>
    </submittedName>
</protein>